<evidence type="ECO:0000313" key="1">
    <source>
        <dbReference type="EMBL" id="GAI28393.1"/>
    </source>
</evidence>
<organism evidence="1">
    <name type="scientific">marine sediment metagenome</name>
    <dbReference type="NCBI Taxonomy" id="412755"/>
    <lineage>
        <taxon>unclassified sequences</taxon>
        <taxon>metagenomes</taxon>
        <taxon>ecological metagenomes</taxon>
    </lineage>
</organism>
<sequence>PKVQQPIFVINHPLGSAPLAKRLKENPLKLARFLVLASPAE</sequence>
<comment type="caution">
    <text evidence="1">The sequence shown here is derived from an EMBL/GenBank/DDBJ whole genome shotgun (WGS) entry which is preliminary data.</text>
</comment>
<protein>
    <submittedName>
        <fullName evidence="1">Uncharacterized protein</fullName>
    </submittedName>
</protein>
<proteinExistence type="predicted"/>
<reference evidence="1" key="1">
    <citation type="journal article" date="2014" name="Front. Microbiol.">
        <title>High frequency of phylogenetically diverse reductive dehalogenase-homologous genes in deep subseafloor sedimentary metagenomes.</title>
        <authorList>
            <person name="Kawai M."/>
            <person name="Futagami T."/>
            <person name="Toyoda A."/>
            <person name="Takaki Y."/>
            <person name="Nishi S."/>
            <person name="Hori S."/>
            <person name="Arai W."/>
            <person name="Tsubouchi T."/>
            <person name="Morono Y."/>
            <person name="Uchiyama I."/>
            <person name="Ito T."/>
            <person name="Fujiyama A."/>
            <person name="Inagaki F."/>
            <person name="Takami H."/>
        </authorList>
    </citation>
    <scope>NUCLEOTIDE SEQUENCE</scope>
    <source>
        <strain evidence="1">Expedition CK06-06</strain>
    </source>
</reference>
<name>X1MAT3_9ZZZZ</name>
<feature type="non-terminal residue" evidence="1">
    <location>
        <position position="1"/>
    </location>
</feature>
<dbReference type="EMBL" id="BARV01014008">
    <property type="protein sequence ID" value="GAI28393.1"/>
    <property type="molecule type" value="Genomic_DNA"/>
</dbReference>
<gene>
    <name evidence="1" type="ORF">S06H3_24840</name>
</gene>
<accession>X1MAT3</accession>
<dbReference type="AlphaFoldDB" id="X1MAT3"/>